<dbReference type="PANTHER" id="PTHR40079">
    <property type="entry name" value="MANNAN ENDO-1,4-BETA-MANNOSIDASE E-RELATED"/>
    <property type="match status" value="1"/>
</dbReference>
<sequence>MKQSLLLDKIPAGLENSLSIFPNYHLSAHNSSSCLVAGSSDYACKNVQIHNSPRESVGVSIHSLRGSFCICFRVSLSAAPGKIELEGYSAQGISSHHKRQGQTACPPDDDDDYGAESDGDDYSNSERYKKRELSGNNFKATRYNPRGLGSRTRRPRQEACPPDDDDYAGDSDSGADTDDYGDSDTEDKGDYAPSDSSSVNNTTYPPSDGSSLANTTYAPDNSSSLANTTYAPSNSSPSDSTNYTDSSSDYYSSVNSTVPLVNATLGNITLASSSFDNVSQPFNGSQYNTSFLESDQALNNLSSLGTNQSEALNNISSIGMNQSEALNTTLGILANQTQGINLTAVDSFASTLLSELPENGMKKNNLFLGFLPDDGSSGGDRQTIAQLNSAIGSKASVYGWYAQAHSGVPFDGSQLLSVLDDVKACNCVFQPAIMPVDGWKGLTSDDNSQAVAIAQVLKNFTDEGIPVWLRFAHEANYYQTDGTYQGTAADFKAGWATVADAIDKIAPSVKMWWTPNVSTPEDYTKYEPDDMSTVDLVGIDFYPKQLSGTDFLDAMKDFHDKYAVDGRKFAIGETGLGWSGSVDDKVKWFNEICEAKASMPNFISSAWFNFKKEYDYQIAGQPTLDQKFTSLIAG</sequence>
<keyword evidence="8" id="KW-1185">Reference proteome</keyword>
<feature type="compositionally biased region" description="Low complexity" evidence="5">
    <location>
        <begin position="232"/>
        <end position="250"/>
    </location>
</feature>
<evidence type="ECO:0000313" key="7">
    <source>
        <dbReference type="EMBL" id="KNE98733.1"/>
    </source>
</evidence>
<dbReference type="GO" id="GO:0006080">
    <property type="term" value="P:substituted mannan metabolic process"/>
    <property type="evidence" value="ECO:0007669"/>
    <property type="project" value="InterPro"/>
</dbReference>
<evidence type="ECO:0000259" key="6">
    <source>
        <dbReference type="PROSITE" id="PS51764"/>
    </source>
</evidence>
<keyword evidence="3 4" id="KW-0326">Glycosidase</keyword>
<dbReference type="Proteomes" id="UP000054564">
    <property type="component" value="Unassembled WGS sequence"/>
</dbReference>
<feature type="compositionally biased region" description="Polar residues" evidence="5">
    <location>
        <begin position="194"/>
        <end position="231"/>
    </location>
</feature>
<evidence type="ECO:0000256" key="3">
    <source>
        <dbReference type="ARBA" id="ARBA00023295"/>
    </source>
</evidence>
<feature type="compositionally biased region" description="Basic and acidic residues" evidence="5">
    <location>
        <begin position="124"/>
        <end position="133"/>
    </location>
</feature>
<evidence type="ECO:0000256" key="5">
    <source>
        <dbReference type="SAM" id="MobiDB-lite"/>
    </source>
</evidence>
<comment type="similarity">
    <text evidence="1 4">Belongs to the glycosyl hydrolase 26 family.</text>
</comment>
<feature type="active site" description="Nucleophile" evidence="4">
    <location>
        <position position="573"/>
    </location>
</feature>
<evidence type="ECO:0000256" key="2">
    <source>
        <dbReference type="ARBA" id="ARBA00022801"/>
    </source>
</evidence>
<dbReference type="AlphaFoldDB" id="A0A0L0VHK0"/>
<dbReference type="PROSITE" id="PS51764">
    <property type="entry name" value="GH26"/>
    <property type="match status" value="1"/>
</dbReference>
<comment type="caution">
    <text evidence="7">The sequence shown here is derived from an EMBL/GenBank/DDBJ whole genome shotgun (WGS) entry which is preliminary data.</text>
</comment>
<reference evidence="8" key="1">
    <citation type="submission" date="2014-03" db="EMBL/GenBank/DDBJ databases">
        <title>The Genome Sequence of Puccinia striiformis f. sp. tritici PST-78.</title>
        <authorList>
            <consortium name="The Broad Institute Genome Sequencing Platform"/>
            <person name="Cuomo C."/>
            <person name="Hulbert S."/>
            <person name="Chen X."/>
            <person name="Walker B."/>
            <person name="Young S.K."/>
            <person name="Zeng Q."/>
            <person name="Gargeya S."/>
            <person name="Fitzgerald M."/>
            <person name="Haas B."/>
            <person name="Abouelleil A."/>
            <person name="Alvarado L."/>
            <person name="Arachchi H.M."/>
            <person name="Berlin A.M."/>
            <person name="Chapman S.B."/>
            <person name="Goldberg J."/>
            <person name="Griggs A."/>
            <person name="Gujja S."/>
            <person name="Hansen M."/>
            <person name="Howarth C."/>
            <person name="Imamovic A."/>
            <person name="Larimer J."/>
            <person name="McCowan C."/>
            <person name="Montmayeur A."/>
            <person name="Murphy C."/>
            <person name="Neiman D."/>
            <person name="Pearson M."/>
            <person name="Priest M."/>
            <person name="Roberts A."/>
            <person name="Saif S."/>
            <person name="Shea T."/>
            <person name="Sisk P."/>
            <person name="Sykes S."/>
            <person name="Wortman J."/>
            <person name="Nusbaum C."/>
            <person name="Birren B."/>
        </authorList>
    </citation>
    <scope>NUCLEOTIDE SEQUENCE [LARGE SCALE GENOMIC DNA]</scope>
    <source>
        <strain evidence="8">race PST-78</strain>
    </source>
</reference>
<gene>
    <name evidence="7" type="ORF">PSTG_07920</name>
</gene>
<dbReference type="SUPFAM" id="SSF51445">
    <property type="entry name" value="(Trans)glycosidases"/>
    <property type="match status" value="1"/>
</dbReference>
<name>A0A0L0VHK0_9BASI</name>
<keyword evidence="2 4" id="KW-0378">Hydrolase</keyword>
<accession>A0A0L0VHK0</accession>
<dbReference type="GO" id="GO:0016985">
    <property type="term" value="F:mannan endo-1,4-beta-mannosidase activity"/>
    <property type="evidence" value="ECO:0007669"/>
    <property type="project" value="InterPro"/>
</dbReference>
<feature type="domain" description="GH26" evidence="6">
    <location>
        <begin position="347"/>
        <end position="634"/>
    </location>
</feature>
<dbReference type="EMBL" id="AJIL01000053">
    <property type="protein sequence ID" value="KNE98733.1"/>
    <property type="molecule type" value="Genomic_DNA"/>
</dbReference>
<evidence type="ECO:0000313" key="8">
    <source>
        <dbReference type="Proteomes" id="UP000054564"/>
    </source>
</evidence>
<feature type="compositionally biased region" description="Acidic residues" evidence="5">
    <location>
        <begin position="161"/>
        <end position="187"/>
    </location>
</feature>
<evidence type="ECO:0000256" key="4">
    <source>
        <dbReference type="PROSITE-ProRule" id="PRU01100"/>
    </source>
</evidence>
<dbReference type="OrthoDB" id="428177at2759"/>
<dbReference type="InterPro" id="IPR000805">
    <property type="entry name" value="Glyco_hydro_26"/>
</dbReference>
<dbReference type="InterPro" id="IPR022790">
    <property type="entry name" value="GH26_dom"/>
</dbReference>
<dbReference type="Gene3D" id="3.20.20.80">
    <property type="entry name" value="Glycosidases"/>
    <property type="match status" value="1"/>
</dbReference>
<feature type="region of interest" description="Disordered" evidence="5">
    <location>
        <begin position="92"/>
        <end position="250"/>
    </location>
</feature>
<dbReference type="PANTHER" id="PTHR40079:SF6">
    <property type="entry name" value="GH26 DOMAIN-CONTAINING PROTEIN"/>
    <property type="match status" value="1"/>
</dbReference>
<evidence type="ECO:0000256" key="1">
    <source>
        <dbReference type="ARBA" id="ARBA00007754"/>
    </source>
</evidence>
<feature type="compositionally biased region" description="Acidic residues" evidence="5">
    <location>
        <begin position="107"/>
        <end position="123"/>
    </location>
</feature>
<protein>
    <recommendedName>
        <fullName evidence="6">GH26 domain-containing protein</fullName>
    </recommendedName>
</protein>
<proteinExistence type="inferred from homology"/>
<feature type="active site" description="Proton donor" evidence="4">
    <location>
        <position position="474"/>
    </location>
</feature>
<organism evidence="7 8">
    <name type="scientific">Puccinia striiformis f. sp. tritici PST-78</name>
    <dbReference type="NCBI Taxonomy" id="1165861"/>
    <lineage>
        <taxon>Eukaryota</taxon>
        <taxon>Fungi</taxon>
        <taxon>Dikarya</taxon>
        <taxon>Basidiomycota</taxon>
        <taxon>Pucciniomycotina</taxon>
        <taxon>Pucciniomycetes</taxon>
        <taxon>Pucciniales</taxon>
        <taxon>Pucciniaceae</taxon>
        <taxon>Puccinia</taxon>
    </lineage>
</organism>
<dbReference type="InterPro" id="IPR017853">
    <property type="entry name" value="GH"/>
</dbReference>